<dbReference type="Pfam" id="PF02517">
    <property type="entry name" value="Rce1-like"/>
    <property type="match status" value="1"/>
</dbReference>
<organism evidence="3 4">
    <name type="scientific">Butyrivibrio fibrisolvens</name>
    <dbReference type="NCBI Taxonomy" id="831"/>
    <lineage>
        <taxon>Bacteria</taxon>
        <taxon>Bacillati</taxon>
        <taxon>Bacillota</taxon>
        <taxon>Clostridia</taxon>
        <taxon>Lachnospirales</taxon>
        <taxon>Lachnospiraceae</taxon>
        <taxon>Butyrivibrio</taxon>
    </lineage>
</organism>
<feature type="domain" description="CAAX prenyl protease 2/Lysostaphin resistance protein A-like" evidence="2">
    <location>
        <begin position="116"/>
        <end position="217"/>
    </location>
</feature>
<protein>
    <submittedName>
        <fullName evidence="3">Membrane protease YdiL, CAAX protease family</fullName>
    </submittedName>
</protein>
<keyword evidence="1" id="KW-1133">Transmembrane helix</keyword>
<dbReference type="GO" id="GO:0006508">
    <property type="term" value="P:proteolysis"/>
    <property type="evidence" value="ECO:0007669"/>
    <property type="project" value="UniProtKB-KW"/>
</dbReference>
<feature type="transmembrane region" description="Helical" evidence="1">
    <location>
        <begin position="203"/>
        <end position="219"/>
    </location>
</feature>
<evidence type="ECO:0000259" key="2">
    <source>
        <dbReference type="Pfam" id="PF02517"/>
    </source>
</evidence>
<dbReference type="Proteomes" id="UP000182584">
    <property type="component" value="Unassembled WGS sequence"/>
</dbReference>
<feature type="transmembrane region" description="Helical" evidence="1">
    <location>
        <begin position="85"/>
        <end position="103"/>
    </location>
</feature>
<feature type="transmembrane region" description="Helical" evidence="1">
    <location>
        <begin position="115"/>
        <end position="134"/>
    </location>
</feature>
<dbReference type="InterPro" id="IPR042150">
    <property type="entry name" value="MmRce1-like"/>
</dbReference>
<dbReference type="InterPro" id="IPR003675">
    <property type="entry name" value="Rce1/LyrA-like_dom"/>
</dbReference>
<keyword evidence="3" id="KW-0645">Protease</keyword>
<dbReference type="OrthoDB" id="9777755at2"/>
<sequence length="550" mass="63183">MNYDNKIIYTAFLIPSLVQALIVAIIAVILNAVDVLIGYTSPIGLLLIAVGGISTAFFGARFQYKYNNKTIKDIVTDFFKIKQPLKFYILIVLFLIIDFAAVITGEGFVIESPAMPLLIFLKAILFGGIEEIGWRYTFQPEMEKRFPYVASTIITFISWSLWHILYFCIDGSIYFYSASDIVFFLIGLFTNCFILSVIYKKSGSLWLCVMTHALINTGAQMSPYVLPICSILSSMYCIILACVIITESDFKVDTKKLNANETADFFIKYWNRLKIKYFLTLAFAIIEYIVLVLLSFVGLFLYIPGIILIGNDQNFHFMLICVYYIIFQAVVLYIYRATKFFLNISRVLSEDCDPYRYCEMYEQLEDNRRFLRGKTGKHFFLSNYYVASCIYITEYGKALDKLEVLRDKNKRKKIRLAAFEYYEGAIAIGENDIDKAKKCLEKINDLVKDINKGKGNKNSRDIVIGLTGLIALKEEDYEKAEELFSQRLIGRKDRISKMSLCYDLGLAKKGLGKEDEARKCFEEAAMYAGDARFELADKVREAYKAYDHLE</sequence>
<dbReference type="EMBL" id="FOGJ01000004">
    <property type="protein sequence ID" value="SER30285.1"/>
    <property type="molecule type" value="Genomic_DNA"/>
</dbReference>
<keyword evidence="1" id="KW-0812">Transmembrane</keyword>
<name>A0A1H9N3R4_BUTFI</name>
<dbReference type="AlphaFoldDB" id="A0A1H9N3R4"/>
<feature type="transmembrane region" description="Helical" evidence="1">
    <location>
        <begin position="173"/>
        <end position="196"/>
    </location>
</feature>
<keyword evidence="1" id="KW-0472">Membrane</keyword>
<dbReference type="SUPFAM" id="SSF48452">
    <property type="entry name" value="TPR-like"/>
    <property type="match status" value="1"/>
</dbReference>
<evidence type="ECO:0000313" key="3">
    <source>
        <dbReference type="EMBL" id="SER30285.1"/>
    </source>
</evidence>
<accession>A0A1H9N3R4</accession>
<feature type="transmembrane region" description="Helical" evidence="1">
    <location>
        <begin position="7"/>
        <end position="30"/>
    </location>
</feature>
<feature type="transmembrane region" description="Helical" evidence="1">
    <location>
        <begin position="42"/>
        <end position="64"/>
    </location>
</feature>
<dbReference type="Gene3D" id="1.25.40.10">
    <property type="entry name" value="Tetratricopeptide repeat domain"/>
    <property type="match status" value="1"/>
</dbReference>
<proteinExistence type="predicted"/>
<dbReference type="GO" id="GO:0080120">
    <property type="term" value="P:CAAX-box protein maturation"/>
    <property type="evidence" value="ECO:0007669"/>
    <property type="project" value="UniProtKB-ARBA"/>
</dbReference>
<dbReference type="InterPro" id="IPR011990">
    <property type="entry name" value="TPR-like_helical_dom_sf"/>
</dbReference>
<feature type="transmembrane region" description="Helical" evidence="1">
    <location>
        <begin position="225"/>
        <end position="246"/>
    </location>
</feature>
<feature type="transmembrane region" description="Helical" evidence="1">
    <location>
        <begin position="277"/>
        <end position="303"/>
    </location>
</feature>
<dbReference type="PANTHER" id="PTHR35797:SF1">
    <property type="entry name" value="PROTEASE"/>
    <property type="match status" value="1"/>
</dbReference>
<feature type="transmembrane region" description="Helical" evidence="1">
    <location>
        <begin position="315"/>
        <end position="335"/>
    </location>
</feature>
<dbReference type="eggNOG" id="COG1266">
    <property type="taxonomic scope" value="Bacteria"/>
</dbReference>
<dbReference type="RefSeq" id="WP_074754500.1">
    <property type="nucleotide sequence ID" value="NZ_FOGJ01000004.1"/>
</dbReference>
<dbReference type="PANTHER" id="PTHR35797">
    <property type="entry name" value="PROTEASE-RELATED"/>
    <property type="match status" value="1"/>
</dbReference>
<evidence type="ECO:0000256" key="1">
    <source>
        <dbReference type="SAM" id="Phobius"/>
    </source>
</evidence>
<reference evidence="3 4" key="1">
    <citation type="submission" date="2016-10" db="EMBL/GenBank/DDBJ databases">
        <authorList>
            <person name="de Groot N.N."/>
        </authorList>
    </citation>
    <scope>NUCLEOTIDE SEQUENCE [LARGE SCALE GENOMIC DNA]</scope>
    <source>
        <strain evidence="3 4">AR40</strain>
    </source>
</reference>
<evidence type="ECO:0000313" key="4">
    <source>
        <dbReference type="Proteomes" id="UP000182584"/>
    </source>
</evidence>
<keyword evidence="3" id="KW-0378">Hydrolase</keyword>
<feature type="transmembrane region" description="Helical" evidence="1">
    <location>
        <begin position="146"/>
        <end position="167"/>
    </location>
</feature>
<gene>
    <name evidence="3" type="ORF">SAMN04487884_10421</name>
</gene>
<dbReference type="GO" id="GO:0004175">
    <property type="term" value="F:endopeptidase activity"/>
    <property type="evidence" value="ECO:0007669"/>
    <property type="project" value="UniProtKB-ARBA"/>
</dbReference>